<dbReference type="Proteomes" id="UP000177870">
    <property type="component" value="Chromosome"/>
</dbReference>
<dbReference type="SUPFAM" id="SSF53756">
    <property type="entry name" value="UDP-Glycosyltransferase/glycogen phosphorylase"/>
    <property type="match status" value="1"/>
</dbReference>
<evidence type="ECO:0000313" key="2">
    <source>
        <dbReference type="EMBL" id="AOX04697.1"/>
    </source>
</evidence>
<dbReference type="STRING" id="1458985.BJP34_34985"/>
<protein>
    <submittedName>
        <fullName evidence="2">Glycosyl transferase</fullName>
    </submittedName>
</protein>
<proteinExistence type="predicted"/>
<dbReference type="Gene3D" id="3.40.50.2000">
    <property type="entry name" value="Glycogen Phosphorylase B"/>
    <property type="match status" value="1"/>
</dbReference>
<dbReference type="Pfam" id="PF00534">
    <property type="entry name" value="Glycos_transf_1"/>
    <property type="match status" value="1"/>
</dbReference>
<accession>A0A1D8U459</accession>
<name>A0A1D8U459_9CYAN</name>
<evidence type="ECO:0000313" key="3">
    <source>
        <dbReference type="Proteomes" id="UP000177870"/>
    </source>
</evidence>
<organism evidence="2 3">
    <name type="scientific">Moorena producens PAL-8-15-08-1</name>
    <dbReference type="NCBI Taxonomy" id="1458985"/>
    <lineage>
        <taxon>Bacteria</taxon>
        <taxon>Bacillati</taxon>
        <taxon>Cyanobacteriota</taxon>
        <taxon>Cyanophyceae</taxon>
        <taxon>Coleofasciculales</taxon>
        <taxon>Coleofasciculaceae</taxon>
        <taxon>Moorena</taxon>
    </lineage>
</organism>
<keyword evidence="2" id="KW-0808">Transferase</keyword>
<gene>
    <name evidence="2" type="ORF">BJP34_34985</name>
</gene>
<sequence length="403" mass="46232">MKTIALIEENWKGHRPTYLKVFTKMLLELGHQVIAFCPKPLELTEWIAFNCPNYQEQFQVFLFQTPEPSSFRINGIRTALNAVKRWYYAKASIQYASSKIGKVPDLVFFPWLDSCLAPYLLHHIVDNIFPYPWSGLYVQPRHLRLKQKFWSINRGPLKPHGALKSSNCPAVAVLDEGIANQLQSKINGKTVITFPDFTDESAPDLNWSIVKQIKAKAKGKKIIGLLGIQSQRKGVLTLLEVAQQMVKQDYVFVFAGQLSKQSYTYQEQARLQTLLDRKLPNCFFYFQRIPDEAKFNALVSTCHILFAAYHDFPHSSNILTKAAVFEKPVIVSSKFCMAERVRQFKLGLTINEGDVLQCIYTIGRLCSQLDNYNQQVQPDFDGYRRLHSTDQLPEKLQSILTSI</sequence>
<feature type="domain" description="Glycosyl transferase family 1" evidence="1">
    <location>
        <begin position="211"/>
        <end position="355"/>
    </location>
</feature>
<evidence type="ECO:0000259" key="1">
    <source>
        <dbReference type="Pfam" id="PF00534"/>
    </source>
</evidence>
<reference evidence="3" key="1">
    <citation type="submission" date="2016-10" db="EMBL/GenBank/DDBJ databases">
        <title>Comparative genomics uncovers the prolific and rare metabolic potential of the cyanobacterial genus Moorea.</title>
        <authorList>
            <person name="Leao T."/>
            <person name="Castelao G."/>
            <person name="Korobeynikov A."/>
            <person name="Monroe E.A."/>
            <person name="Podell S."/>
            <person name="Glukhov E."/>
            <person name="Allen E."/>
            <person name="Gerwick W.H."/>
            <person name="Gerwick L."/>
        </authorList>
    </citation>
    <scope>NUCLEOTIDE SEQUENCE [LARGE SCALE GENOMIC DNA]</scope>
    <source>
        <strain evidence="3">PAL-8-15-08-1</strain>
    </source>
</reference>
<dbReference type="EMBL" id="CP017599">
    <property type="protein sequence ID" value="AOX04697.1"/>
    <property type="molecule type" value="Genomic_DNA"/>
</dbReference>
<dbReference type="InterPro" id="IPR001296">
    <property type="entry name" value="Glyco_trans_1"/>
</dbReference>
<dbReference type="OrthoDB" id="453393at2"/>
<dbReference type="KEGG" id="mpro:BJP34_34985"/>
<dbReference type="AlphaFoldDB" id="A0A1D8U459"/>
<dbReference type="GO" id="GO:0016757">
    <property type="term" value="F:glycosyltransferase activity"/>
    <property type="evidence" value="ECO:0007669"/>
    <property type="project" value="InterPro"/>
</dbReference>